<proteinExistence type="predicted"/>
<dbReference type="InterPro" id="IPR001611">
    <property type="entry name" value="Leu-rich_rpt"/>
</dbReference>
<dbReference type="PROSITE" id="PS50222">
    <property type="entry name" value="EF_HAND_2"/>
    <property type="match status" value="1"/>
</dbReference>
<dbReference type="InterPro" id="IPR032675">
    <property type="entry name" value="LRR_dom_sf"/>
</dbReference>
<feature type="domain" description="EF-hand" evidence="3">
    <location>
        <begin position="695"/>
        <end position="730"/>
    </location>
</feature>
<sequence length="775" mass="85551">MATRGEGVDGDAVSRVETAYEEIQRRLVERRRRCAKTATVGWTRELDDDVDLTRDIPKWRAPREGVMGRTACGRAITAACAETGARVSARVVRQLEKRDADARYADLGTIGARVIARGVVENAVTESLDVSGNRIDDDGVAALCEAAGRSARLRALNFSENRLSSAVESTSAVRRVKVLNFTSCGVDDACAMALFATLIGDDCALESLNLSKNRVTDACGRILGDTLAKGGALRSLDLSWNSIGARACVHIARGLRGIGRLEYLSCRLGCDACMVISEGLRTNDTLTTLKLDHNACGEDGGRHLMMMLLQNDYLTTLTLEGSSFVDVLKRKRDSSLKKSVATFNPHNPDGHHALNLDDTGDRAIASQLWHQDRENPGSMKSAKLLSTGGVKKGLVSSDVLDNFRRDGLDSITSDGGVLEIQFASSAARVARRPQVIEVEDFDNILRQLRNNRLSDFERLCRLKMFCRSYYFHAEHAAKLLETFILAGDDRLQAASACYARLLDAENAERMFKSKTEFDKLKESIARLGWRNVLGDSLQAFTVHYRLDLNCDEQAGVAKQLVSSAVREFKEVQVIRNVTINGRRLARDPVEDDTLWSVLTAESFTPTLEFDYFGRDVWDVVRKELNVHVVPEEKPEREATLKRLATRLAFIRAATLHGFWIDPDAASADRSHRAVWRSAWVASLRQIVAAESQHGGQNPPLRVIFDLIDDDGSGSLSIDELSLGVGVLGCPIPRRLLARHALAIRPDHFADPRRRSDDVVDFDAFERVCADAVAAL</sequence>
<evidence type="ECO:0000259" key="3">
    <source>
        <dbReference type="PROSITE" id="PS50222"/>
    </source>
</evidence>
<dbReference type="InterPro" id="IPR018247">
    <property type="entry name" value="EF_Hand_1_Ca_BS"/>
</dbReference>
<dbReference type="GO" id="GO:0005930">
    <property type="term" value="C:axoneme"/>
    <property type="evidence" value="ECO:0007669"/>
    <property type="project" value="UniProtKB-SubCell"/>
</dbReference>
<dbReference type="AlphaFoldDB" id="A0A1Y5IIJ5"/>
<evidence type="ECO:0000256" key="2">
    <source>
        <dbReference type="ARBA" id="ARBA00022837"/>
    </source>
</evidence>
<dbReference type="Proteomes" id="UP000195557">
    <property type="component" value="Unassembled WGS sequence"/>
</dbReference>
<comment type="subcellular location">
    <subcellularLocation>
        <location evidence="1">Cytoplasm</location>
        <location evidence="1">Cytoskeleton</location>
        <location evidence="1">Cilium axoneme</location>
    </subcellularLocation>
</comment>
<dbReference type="InterPro" id="IPR052394">
    <property type="entry name" value="LRR-containing"/>
</dbReference>
<protein>
    <submittedName>
        <fullName evidence="4">LRR-containing protein</fullName>
    </submittedName>
</protein>
<dbReference type="InterPro" id="IPR028011">
    <property type="entry name" value="DUF4476"/>
</dbReference>
<dbReference type="GO" id="GO:0005509">
    <property type="term" value="F:calcium ion binding"/>
    <property type="evidence" value="ECO:0007669"/>
    <property type="project" value="InterPro"/>
</dbReference>
<dbReference type="EMBL" id="KZ155771">
    <property type="protein sequence ID" value="OUS49399.1"/>
    <property type="molecule type" value="Genomic_DNA"/>
</dbReference>
<evidence type="ECO:0000313" key="4">
    <source>
        <dbReference type="EMBL" id="OUS49399.1"/>
    </source>
</evidence>
<dbReference type="Pfam" id="PF14771">
    <property type="entry name" value="DUF4476"/>
    <property type="match status" value="1"/>
</dbReference>
<evidence type="ECO:0000256" key="1">
    <source>
        <dbReference type="ARBA" id="ARBA00004430"/>
    </source>
</evidence>
<gene>
    <name evidence="4" type="ORF">BE221DRAFT_65938</name>
</gene>
<dbReference type="SUPFAM" id="SSF52047">
    <property type="entry name" value="RNI-like"/>
    <property type="match status" value="1"/>
</dbReference>
<dbReference type="PANTHER" id="PTHR24114:SF2">
    <property type="entry name" value="F-BOX DOMAIN-CONTAINING PROTEIN-RELATED"/>
    <property type="match status" value="1"/>
</dbReference>
<dbReference type="Gene3D" id="3.80.10.10">
    <property type="entry name" value="Ribonuclease Inhibitor"/>
    <property type="match status" value="3"/>
</dbReference>
<dbReference type="PROSITE" id="PS00018">
    <property type="entry name" value="EF_HAND_1"/>
    <property type="match status" value="1"/>
</dbReference>
<dbReference type="InterPro" id="IPR011992">
    <property type="entry name" value="EF-hand-dom_pair"/>
</dbReference>
<dbReference type="Pfam" id="PF13516">
    <property type="entry name" value="LRR_6"/>
    <property type="match status" value="2"/>
</dbReference>
<dbReference type="SMART" id="SM00368">
    <property type="entry name" value="LRR_RI"/>
    <property type="match status" value="5"/>
</dbReference>
<dbReference type="PANTHER" id="PTHR24114">
    <property type="entry name" value="LEUCINE RICH REPEAT FAMILY PROTEIN"/>
    <property type="match status" value="1"/>
</dbReference>
<name>A0A1Y5IIJ5_OSTTA</name>
<organism evidence="4">
    <name type="scientific">Ostreococcus tauri</name>
    <name type="common">Marine green alga</name>
    <dbReference type="NCBI Taxonomy" id="70448"/>
    <lineage>
        <taxon>Eukaryota</taxon>
        <taxon>Viridiplantae</taxon>
        <taxon>Chlorophyta</taxon>
        <taxon>Mamiellophyceae</taxon>
        <taxon>Mamiellales</taxon>
        <taxon>Bathycoccaceae</taxon>
        <taxon>Ostreococcus</taxon>
    </lineage>
</organism>
<dbReference type="InterPro" id="IPR002048">
    <property type="entry name" value="EF_hand_dom"/>
</dbReference>
<keyword evidence="2" id="KW-0106">Calcium</keyword>
<reference evidence="4" key="1">
    <citation type="submission" date="2017-04" db="EMBL/GenBank/DDBJ databases">
        <title>Population genomics of picophytoplankton unveils novel chromosome hypervariability.</title>
        <authorList>
            <consortium name="DOE Joint Genome Institute"/>
            <person name="Blanc-Mathieu R."/>
            <person name="Krasovec M."/>
            <person name="Hebrard M."/>
            <person name="Yau S."/>
            <person name="Desgranges E."/>
            <person name="Martin J."/>
            <person name="Schackwitz W."/>
            <person name="Kuo A."/>
            <person name="Salin G."/>
            <person name="Donnadieu C."/>
            <person name="Desdevises Y."/>
            <person name="Sanchez-Ferandin S."/>
            <person name="Moreau H."/>
            <person name="Rivals E."/>
            <person name="Grigoriev I.V."/>
            <person name="Grimsley N."/>
            <person name="Eyre-Walker A."/>
            <person name="Piganeau G."/>
        </authorList>
    </citation>
    <scope>NUCLEOTIDE SEQUENCE [LARGE SCALE GENOMIC DNA]</scope>
    <source>
        <strain evidence="4">RCC 1115</strain>
    </source>
</reference>
<dbReference type="SUPFAM" id="SSF47473">
    <property type="entry name" value="EF-hand"/>
    <property type="match status" value="1"/>
</dbReference>
<accession>A0A1Y5IIJ5</accession>